<sequence length="74" mass="9017">MGECTFLSTCDNKEECFKDCALYNLKENEGICPFKTLSNYKVKSIEEFDDMFFKERELDFIKDYYREMQEEYMV</sequence>
<reference evidence="1" key="1">
    <citation type="submission" date="2019-08" db="EMBL/GenBank/DDBJ databases">
        <authorList>
            <person name="Kucharzyk K."/>
            <person name="Murdoch R.W."/>
            <person name="Higgins S."/>
            <person name="Loffler F."/>
        </authorList>
    </citation>
    <scope>NUCLEOTIDE SEQUENCE</scope>
</reference>
<name>A0A645BMF0_9ZZZZ</name>
<evidence type="ECO:0000313" key="1">
    <source>
        <dbReference type="EMBL" id="MPM66407.1"/>
    </source>
</evidence>
<comment type="caution">
    <text evidence="1">The sequence shown here is derived from an EMBL/GenBank/DDBJ whole genome shotgun (WGS) entry which is preliminary data.</text>
</comment>
<dbReference type="EMBL" id="VSSQ01021066">
    <property type="protein sequence ID" value="MPM66407.1"/>
    <property type="molecule type" value="Genomic_DNA"/>
</dbReference>
<accession>A0A645BMF0</accession>
<organism evidence="1">
    <name type="scientific">bioreactor metagenome</name>
    <dbReference type="NCBI Taxonomy" id="1076179"/>
    <lineage>
        <taxon>unclassified sequences</taxon>
        <taxon>metagenomes</taxon>
        <taxon>ecological metagenomes</taxon>
    </lineage>
</organism>
<protein>
    <submittedName>
        <fullName evidence="1">Uncharacterized protein</fullName>
    </submittedName>
</protein>
<dbReference type="AlphaFoldDB" id="A0A645BMF0"/>
<gene>
    <name evidence="1" type="ORF">SDC9_113314</name>
</gene>
<proteinExistence type="predicted"/>